<evidence type="ECO:0000256" key="1">
    <source>
        <dbReference type="SAM" id="SignalP"/>
    </source>
</evidence>
<keyword evidence="1" id="KW-0732">Signal</keyword>
<feature type="chain" id="PRO_5046132394" description="Fibronectin type-III domain-containing protein" evidence="1">
    <location>
        <begin position="22"/>
        <end position="382"/>
    </location>
</feature>
<dbReference type="EMBL" id="CP096829">
    <property type="protein sequence ID" value="UPZ16809.1"/>
    <property type="molecule type" value="Genomic_DNA"/>
</dbReference>
<dbReference type="InterPro" id="IPR003961">
    <property type="entry name" value="FN3_dom"/>
</dbReference>
<evidence type="ECO:0000259" key="2">
    <source>
        <dbReference type="PROSITE" id="PS50853"/>
    </source>
</evidence>
<evidence type="ECO:0000313" key="3">
    <source>
        <dbReference type="EMBL" id="UPZ16809.1"/>
    </source>
</evidence>
<dbReference type="Proteomes" id="UP000829998">
    <property type="component" value="Chromosome"/>
</dbReference>
<sequence>MKNLKLLMMSFVVLTFFSCSEETIKQDAEVVSTTKSTNTTQKTLVEDCSSKTLLVSGDNAYNCFGLAFSLSETQYKTSLDNAEIYNQFISTDIFVEDNSSNASKVLYWNNKEDFDAKRVQGIDHAAILSDAGGNMVYSKQGLTGLYKNCISYYYLWENISSPPPPNYFYRKYALNLALNPYETNPQRNVPFTLSVAHDASAVLEVSYNWEIAAADADYLTIVNNGSSCTLTFNEYAPKRGYTVTLKAQHQRGKIYDQISVPKELTKRVTINLQGDPTPLPVPLTASFTGSSYVTQSSMGSWSATASGGTAPYSYYWWLKRQQDPDSFYLQVATGSILYMSTNTSVKSTYYNLYVRVVDANGQSFTTQPKVVQSTGPLVPFDL</sequence>
<dbReference type="PROSITE" id="PS50853">
    <property type="entry name" value="FN3"/>
    <property type="match status" value="1"/>
</dbReference>
<evidence type="ECO:0000313" key="4">
    <source>
        <dbReference type="Proteomes" id="UP000829998"/>
    </source>
</evidence>
<feature type="domain" description="Fibronectin type-III" evidence="2">
    <location>
        <begin position="279"/>
        <end position="377"/>
    </location>
</feature>
<reference evidence="3 4" key="1">
    <citation type="submission" date="2022-04" db="EMBL/GenBank/DDBJ databases">
        <authorList>
            <person name="Ra J.-S."/>
            <person name="Kim S.-B."/>
        </authorList>
    </citation>
    <scope>NUCLEOTIDE SEQUENCE [LARGE SCALE GENOMIC DNA]</scope>
    <source>
        <strain evidence="3 4">MMS21-Er5</strain>
    </source>
</reference>
<feature type="signal peptide" evidence="1">
    <location>
        <begin position="1"/>
        <end position="21"/>
    </location>
</feature>
<dbReference type="RefSeq" id="WP_248728877.1">
    <property type="nucleotide sequence ID" value="NZ_CP096829.1"/>
</dbReference>
<accession>A0ABY4LUQ2</accession>
<organism evidence="3 4">
    <name type="scientific">Flavobacterium humidisoli</name>
    <dbReference type="NCBI Taxonomy" id="2937442"/>
    <lineage>
        <taxon>Bacteria</taxon>
        <taxon>Pseudomonadati</taxon>
        <taxon>Bacteroidota</taxon>
        <taxon>Flavobacteriia</taxon>
        <taxon>Flavobacteriales</taxon>
        <taxon>Flavobacteriaceae</taxon>
        <taxon>Flavobacterium</taxon>
    </lineage>
</organism>
<dbReference type="PROSITE" id="PS51257">
    <property type="entry name" value="PROKAR_LIPOPROTEIN"/>
    <property type="match status" value="1"/>
</dbReference>
<gene>
    <name evidence="3" type="ORF">M0M44_05555</name>
</gene>
<proteinExistence type="predicted"/>
<protein>
    <recommendedName>
        <fullName evidence="2">Fibronectin type-III domain-containing protein</fullName>
    </recommendedName>
</protein>
<keyword evidence="4" id="KW-1185">Reference proteome</keyword>
<name>A0ABY4LUQ2_9FLAO</name>